<proteinExistence type="predicted"/>
<organism evidence="2 3">
    <name type="scientific">Mucuna pruriens</name>
    <name type="common">Velvet bean</name>
    <name type="synonym">Dolichos pruriens</name>
    <dbReference type="NCBI Taxonomy" id="157652"/>
    <lineage>
        <taxon>Eukaryota</taxon>
        <taxon>Viridiplantae</taxon>
        <taxon>Streptophyta</taxon>
        <taxon>Embryophyta</taxon>
        <taxon>Tracheophyta</taxon>
        <taxon>Spermatophyta</taxon>
        <taxon>Magnoliopsida</taxon>
        <taxon>eudicotyledons</taxon>
        <taxon>Gunneridae</taxon>
        <taxon>Pentapetalae</taxon>
        <taxon>rosids</taxon>
        <taxon>fabids</taxon>
        <taxon>Fabales</taxon>
        <taxon>Fabaceae</taxon>
        <taxon>Papilionoideae</taxon>
        <taxon>50 kb inversion clade</taxon>
        <taxon>NPAAA clade</taxon>
        <taxon>indigoferoid/millettioid clade</taxon>
        <taxon>Phaseoleae</taxon>
        <taxon>Mucuna</taxon>
    </lineage>
</organism>
<comment type="caution">
    <text evidence="2">The sequence shown here is derived from an EMBL/GenBank/DDBJ whole genome shotgun (WGS) entry which is preliminary data.</text>
</comment>
<name>A0A371EJZ8_MUCPR</name>
<dbReference type="AlphaFoldDB" id="A0A371EJZ8"/>
<reference evidence="2" key="1">
    <citation type="submission" date="2018-05" db="EMBL/GenBank/DDBJ databases">
        <title>Draft genome of Mucuna pruriens seed.</title>
        <authorList>
            <person name="Nnadi N.E."/>
            <person name="Vos R."/>
            <person name="Hasami M.H."/>
            <person name="Devisetty U.K."/>
            <person name="Aguiy J.C."/>
        </authorList>
    </citation>
    <scope>NUCLEOTIDE SEQUENCE [LARGE SCALE GENOMIC DNA]</scope>
    <source>
        <strain evidence="2">JCA_2017</strain>
    </source>
</reference>
<gene>
    <name evidence="2" type="ORF">CR513_54913</name>
</gene>
<evidence type="ECO:0000313" key="2">
    <source>
        <dbReference type="EMBL" id="RDX66336.1"/>
    </source>
</evidence>
<feature type="compositionally biased region" description="Basic residues" evidence="1">
    <location>
        <begin position="1"/>
        <end position="12"/>
    </location>
</feature>
<evidence type="ECO:0000256" key="1">
    <source>
        <dbReference type="SAM" id="MobiDB-lite"/>
    </source>
</evidence>
<feature type="region of interest" description="Disordered" evidence="1">
    <location>
        <begin position="1"/>
        <end position="22"/>
    </location>
</feature>
<accession>A0A371EJZ8</accession>
<evidence type="ECO:0000313" key="3">
    <source>
        <dbReference type="Proteomes" id="UP000257109"/>
    </source>
</evidence>
<dbReference type="EMBL" id="QJKJ01013485">
    <property type="protein sequence ID" value="RDX66336.1"/>
    <property type="molecule type" value="Genomic_DNA"/>
</dbReference>
<protein>
    <submittedName>
        <fullName evidence="2">Uncharacterized protein</fullName>
    </submittedName>
</protein>
<feature type="non-terminal residue" evidence="2">
    <location>
        <position position="1"/>
    </location>
</feature>
<feature type="non-terminal residue" evidence="2">
    <location>
        <position position="124"/>
    </location>
</feature>
<sequence>MGRALQNKRRSRTGGLSTRIFRRQRGTENLECCLIMNGDSTKSAQGSPQISPKRRPNTVGLGLASNKVLKSDSTKSTQGSPRISPKRRPNMVGLGLASNKVLKGDSTKSAQGLPRISPKRRPNT</sequence>
<keyword evidence="3" id="KW-1185">Reference proteome</keyword>
<dbReference type="Proteomes" id="UP000257109">
    <property type="component" value="Unassembled WGS sequence"/>
</dbReference>
<feature type="region of interest" description="Disordered" evidence="1">
    <location>
        <begin position="38"/>
        <end position="124"/>
    </location>
</feature>
<feature type="compositionally biased region" description="Polar residues" evidence="1">
    <location>
        <begin position="38"/>
        <end position="50"/>
    </location>
</feature>